<keyword evidence="6" id="KW-0812">Transmembrane</keyword>
<dbReference type="GO" id="GO:0005506">
    <property type="term" value="F:iron ion binding"/>
    <property type="evidence" value="ECO:0007669"/>
    <property type="project" value="InterPro"/>
</dbReference>
<keyword evidence="3" id="KW-0479">Metal-binding</keyword>
<evidence type="ECO:0008006" key="9">
    <source>
        <dbReference type="Google" id="ProtNLM"/>
    </source>
</evidence>
<evidence type="ECO:0000313" key="7">
    <source>
        <dbReference type="EMBL" id="CAI0652145.1"/>
    </source>
</evidence>
<protein>
    <recommendedName>
        <fullName evidence="9">Cytochrome P450</fullName>
    </recommendedName>
</protein>
<gene>
    <name evidence="7" type="ORF">CGXH109_LOCUS114000</name>
</gene>
<dbReference type="GO" id="GO:0020037">
    <property type="term" value="F:heme binding"/>
    <property type="evidence" value="ECO:0007669"/>
    <property type="project" value="InterPro"/>
</dbReference>
<dbReference type="EMBL" id="CAMGZC010001257">
    <property type="protein sequence ID" value="CAI0652145.1"/>
    <property type="molecule type" value="Genomic_DNA"/>
</dbReference>
<keyword evidence="2" id="KW-0349">Heme</keyword>
<evidence type="ECO:0000256" key="4">
    <source>
        <dbReference type="ARBA" id="ARBA00023002"/>
    </source>
</evidence>
<dbReference type="GO" id="GO:0016705">
    <property type="term" value="F:oxidoreductase activity, acting on paired donors, with incorporation or reduction of molecular oxygen"/>
    <property type="evidence" value="ECO:0007669"/>
    <property type="project" value="InterPro"/>
</dbReference>
<dbReference type="Gene3D" id="1.10.630.10">
    <property type="entry name" value="Cytochrome P450"/>
    <property type="match status" value="1"/>
</dbReference>
<dbReference type="PANTHER" id="PTHR24305:SF96">
    <property type="entry name" value="CYTOCHROME P450 MONOOXYGENASE STCB-RELATED"/>
    <property type="match status" value="1"/>
</dbReference>
<evidence type="ECO:0000256" key="1">
    <source>
        <dbReference type="ARBA" id="ARBA00010617"/>
    </source>
</evidence>
<proteinExistence type="inferred from homology"/>
<dbReference type="PANTHER" id="PTHR24305">
    <property type="entry name" value="CYTOCHROME P450"/>
    <property type="match status" value="1"/>
</dbReference>
<dbReference type="Proteomes" id="UP001152533">
    <property type="component" value="Unassembled WGS sequence"/>
</dbReference>
<dbReference type="InterPro" id="IPR001128">
    <property type="entry name" value="Cyt_P450"/>
</dbReference>
<keyword evidence="6" id="KW-0472">Membrane</keyword>
<evidence type="ECO:0000256" key="2">
    <source>
        <dbReference type="ARBA" id="ARBA00022617"/>
    </source>
</evidence>
<accession>A0A9W4S368</accession>
<dbReference type="InterPro" id="IPR036396">
    <property type="entry name" value="Cyt_P450_sf"/>
</dbReference>
<evidence type="ECO:0000256" key="5">
    <source>
        <dbReference type="ARBA" id="ARBA00023004"/>
    </source>
</evidence>
<evidence type="ECO:0000313" key="8">
    <source>
        <dbReference type="Proteomes" id="UP001152533"/>
    </source>
</evidence>
<keyword evidence="8" id="KW-1185">Reference proteome</keyword>
<keyword evidence="4" id="KW-0560">Oxidoreductase</keyword>
<keyword evidence="6" id="KW-1133">Transmembrane helix</keyword>
<organism evidence="7 8">
    <name type="scientific">Colletotrichum noveboracense</name>
    <dbReference type="NCBI Taxonomy" id="2664923"/>
    <lineage>
        <taxon>Eukaryota</taxon>
        <taxon>Fungi</taxon>
        <taxon>Dikarya</taxon>
        <taxon>Ascomycota</taxon>
        <taxon>Pezizomycotina</taxon>
        <taxon>Sordariomycetes</taxon>
        <taxon>Hypocreomycetidae</taxon>
        <taxon>Glomerellales</taxon>
        <taxon>Glomerellaceae</taxon>
        <taxon>Colletotrichum</taxon>
        <taxon>Colletotrichum gloeosporioides species complex</taxon>
    </lineage>
</organism>
<comment type="caution">
    <text evidence="7">The sequence shown here is derived from an EMBL/GenBank/DDBJ whole genome shotgun (WGS) entry which is preliminary data.</text>
</comment>
<evidence type="ECO:0000256" key="3">
    <source>
        <dbReference type="ARBA" id="ARBA00022723"/>
    </source>
</evidence>
<reference evidence="7" key="1">
    <citation type="submission" date="2022-08" db="EMBL/GenBank/DDBJ databases">
        <authorList>
            <person name="Giroux E."/>
            <person name="Giroux E."/>
        </authorList>
    </citation>
    <scope>NUCLEOTIDE SEQUENCE</scope>
    <source>
        <strain evidence="7">H1091258</strain>
    </source>
</reference>
<keyword evidence="5" id="KW-0408">Iron</keyword>
<dbReference type="Pfam" id="PF00067">
    <property type="entry name" value="p450"/>
    <property type="match status" value="1"/>
</dbReference>
<name>A0A9W4S368_9PEZI</name>
<sequence>MDFLKTNPLYLGGALVCVALATYIYQGLTNPLSNIPGPWYTRFTTLVSTYFVITAHHPDWVHALHAKYGSVVRISPHEVDVSDPQTCQRIHSVKGAFLKSPFYSLLITDSSSVFNEIRPEIHRKYKRLLSNPMSETGLKTFLPRIDGKVRMAIERIRDENKTRGAADIAKWFMFLSFDVIGDLTFGEGFGQLESGVKNRSVNDFISLGFVGGLRSMFPTIAWFSLYLPIPVFRDATKIQYRTFDYAQGALDRHAARVEETGDD</sequence>
<dbReference type="AlphaFoldDB" id="A0A9W4S368"/>
<comment type="similarity">
    <text evidence="1">Belongs to the cytochrome P450 family.</text>
</comment>
<dbReference type="InterPro" id="IPR050121">
    <property type="entry name" value="Cytochrome_P450_monoxygenase"/>
</dbReference>
<feature type="transmembrane region" description="Helical" evidence="6">
    <location>
        <begin position="7"/>
        <end position="25"/>
    </location>
</feature>
<feature type="non-terminal residue" evidence="7">
    <location>
        <position position="263"/>
    </location>
</feature>
<dbReference type="SUPFAM" id="SSF48264">
    <property type="entry name" value="Cytochrome P450"/>
    <property type="match status" value="1"/>
</dbReference>
<evidence type="ECO:0000256" key="6">
    <source>
        <dbReference type="SAM" id="Phobius"/>
    </source>
</evidence>
<dbReference type="GO" id="GO:0004497">
    <property type="term" value="F:monooxygenase activity"/>
    <property type="evidence" value="ECO:0007669"/>
    <property type="project" value="InterPro"/>
</dbReference>